<dbReference type="STRING" id="1341181.FLJC2902T_26620"/>
<evidence type="ECO:0000313" key="7">
    <source>
        <dbReference type="EMBL" id="ESU26687.1"/>
    </source>
</evidence>
<comment type="caution">
    <text evidence="7">The sequence shown here is derived from an EMBL/GenBank/DDBJ whole genome shotgun (WGS) entry which is preliminary data.</text>
</comment>
<evidence type="ECO:0000313" key="8">
    <source>
        <dbReference type="Proteomes" id="UP000018004"/>
    </source>
</evidence>
<feature type="transmembrane region" description="Helical" evidence="6">
    <location>
        <begin position="95"/>
        <end position="113"/>
    </location>
</feature>
<dbReference type="PANTHER" id="PTHR42723:SF1">
    <property type="entry name" value="CHLOROPHYLL SYNTHASE, CHLOROPLASTIC"/>
    <property type="match status" value="1"/>
</dbReference>
<feature type="transmembrane region" description="Helical" evidence="6">
    <location>
        <begin position="119"/>
        <end position="136"/>
    </location>
</feature>
<feature type="transmembrane region" description="Helical" evidence="6">
    <location>
        <begin position="40"/>
        <end position="66"/>
    </location>
</feature>
<keyword evidence="5 6" id="KW-0472">Membrane</keyword>
<dbReference type="Proteomes" id="UP000018004">
    <property type="component" value="Unassembled WGS sequence"/>
</dbReference>
<keyword evidence="3 6" id="KW-0812">Transmembrane</keyword>
<dbReference type="CDD" id="cd13961">
    <property type="entry name" value="PT_UbiA_DGGGPS"/>
    <property type="match status" value="1"/>
</dbReference>
<feature type="transmembrane region" description="Helical" evidence="6">
    <location>
        <begin position="143"/>
        <end position="167"/>
    </location>
</feature>
<reference evidence="7 8" key="1">
    <citation type="submission" date="2013-08" db="EMBL/GenBank/DDBJ databases">
        <title>Flavobacterium limnosediminis JC2902 genome sequencing.</title>
        <authorList>
            <person name="Lee K."/>
            <person name="Yi H."/>
            <person name="Park S."/>
            <person name="Chun J."/>
        </authorList>
    </citation>
    <scope>NUCLEOTIDE SEQUENCE [LARGE SCALE GENOMIC DNA]</scope>
    <source>
        <strain evidence="7 8">JC2902</strain>
    </source>
</reference>
<evidence type="ECO:0000256" key="5">
    <source>
        <dbReference type="ARBA" id="ARBA00023136"/>
    </source>
</evidence>
<dbReference type="InterPro" id="IPR050475">
    <property type="entry name" value="Prenyltransferase_related"/>
</dbReference>
<evidence type="ECO:0000256" key="6">
    <source>
        <dbReference type="SAM" id="Phobius"/>
    </source>
</evidence>
<dbReference type="Pfam" id="PF01040">
    <property type="entry name" value="UbiA"/>
    <property type="match status" value="1"/>
</dbReference>
<dbReference type="InterPro" id="IPR000537">
    <property type="entry name" value="UbiA_prenyltransferase"/>
</dbReference>
<dbReference type="eggNOG" id="COG0382">
    <property type="taxonomic scope" value="Bacteria"/>
</dbReference>
<organism evidence="7 8">
    <name type="scientific">Flavobacterium limnosediminis JC2902</name>
    <dbReference type="NCBI Taxonomy" id="1341181"/>
    <lineage>
        <taxon>Bacteria</taxon>
        <taxon>Pseudomonadati</taxon>
        <taxon>Bacteroidota</taxon>
        <taxon>Flavobacteriia</taxon>
        <taxon>Flavobacteriales</taxon>
        <taxon>Flavobacteriaceae</taxon>
        <taxon>Flavobacterium</taxon>
    </lineage>
</organism>
<dbReference type="GO" id="GO:0016020">
    <property type="term" value="C:membrane"/>
    <property type="evidence" value="ECO:0007669"/>
    <property type="project" value="UniProtKB-SubCell"/>
</dbReference>
<protein>
    <submittedName>
        <fullName evidence="7">UbiA protein</fullName>
    </submittedName>
</protein>
<dbReference type="InterPro" id="IPR044878">
    <property type="entry name" value="UbiA_sf"/>
</dbReference>
<gene>
    <name evidence="7" type="ORF">FLJC2902T_26620</name>
</gene>
<feature type="transmembrane region" description="Helical" evidence="6">
    <location>
        <begin position="290"/>
        <end position="310"/>
    </location>
</feature>
<dbReference type="GO" id="GO:0016765">
    <property type="term" value="F:transferase activity, transferring alkyl or aryl (other than methyl) groups"/>
    <property type="evidence" value="ECO:0007669"/>
    <property type="project" value="InterPro"/>
</dbReference>
<feature type="transmembrane region" description="Helical" evidence="6">
    <location>
        <begin position="16"/>
        <end position="34"/>
    </location>
</feature>
<proteinExistence type="predicted"/>
<dbReference type="Gene3D" id="1.10.357.140">
    <property type="entry name" value="UbiA prenyltransferase"/>
    <property type="match status" value="1"/>
</dbReference>
<sequence length="314" mass="35415">MNTEYKTMNFLKLIRFQNLLMLALMQLVFHFLFFKNQTDLILALANWQFILLVIATVSIAAGGYVINNIMDQETDAFSKPKDVIVGKHISEGMAYNIYAALNIIGVGIGFYLSNIIEKPSFAAVFIVVAATLYIYATNLKQNLLVGNIIVSLLVAFSIVIVGIFDLYPATYDGNREQMGLIFSILLDYALFAFIINFIREIVKDIEDMDGDYNSGMSTLPIIIGKERTSKVVFALTFIPIALLIFYVNTNLSEIQWVMYYALLFVLAPLLYFLIKIWSAKSKKEFNHLSLILKLVMLFGILSIVVITLNMKGNA</sequence>
<evidence type="ECO:0000256" key="4">
    <source>
        <dbReference type="ARBA" id="ARBA00022989"/>
    </source>
</evidence>
<dbReference type="Gene3D" id="1.20.120.1780">
    <property type="entry name" value="UbiA prenyltransferase"/>
    <property type="match status" value="1"/>
</dbReference>
<keyword evidence="8" id="KW-1185">Reference proteome</keyword>
<comment type="subcellular location">
    <subcellularLocation>
        <location evidence="1">Membrane</location>
        <topology evidence="1">Multi-pass membrane protein</topology>
    </subcellularLocation>
</comment>
<keyword evidence="4 6" id="KW-1133">Transmembrane helix</keyword>
<accession>V6SKA9</accession>
<feature type="transmembrane region" description="Helical" evidence="6">
    <location>
        <begin position="257"/>
        <end position="278"/>
    </location>
</feature>
<feature type="transmembrane region" description="Helical" evidence="6">
    <location>
        <begin position="179"/>
        <end position="198"/>
    </location>
</feature>
<dbReference type="EMBL" id="AVGG01000018">
    <property type="protein sequence ID" value="ESU26687.1"/>
    <property type="molecule type" value="Genomic_DNA"/>
</dbReference>
<name>V6SKA9_9FLAO</name>
<feature type="transmembrane region" description="Helical" evidence="6">
    <location>
        <begin position="231"/>
        <end position="251"/>
    </location>
</feature>
<evidence type="ECO:0000256" key="3">
    <source>
        <dbReference type="ARBA" id="ARBA00022692"/>
    </source>
</evidence>
<dbReference type="PANTHER" id="PTHR42723">
    <property type="entry name" value="CHLOROPHYLL SYNTHASE"/>
    <property type="match status" value="1"/>
</dbReference>
<evidence type="ECO:0000256" key="2">
    <source>
        <dbReference type="ARBA" id="ARBA00022475"/>
    </source>
</evidence>
<dbReference type="NCBIfam" id="NF009512">
    <property type="entry name" value="PRK12872.1-1"/>
    <property type="match status" value="1"/>
</dbReference>
<dbReference type="PATRIC" id="fig|1341181.4.peg.2620"/>
<dbReference type="AlphaFoldDB" id="V6SKA9"/>
<keyword evidence="2" id="KW-1003">Cell membrane</keyword>
<evidence type="ECO:0000256" key="1">
    <source>
        <dbReference type="ARBA" id="ARBA00004141"/>
    </source>
</evidence>